<dbReference type="OrthoDB" id="7874975at2"/>
<feature type="transmembrane region" description="Helical" evidence="5">
    <location>
        <begin position="369"/>
        <end position="395"/>
    </location>
</feature>
<dbReference type="Gene3D" id="1.20.120.350">
    <property type="entry name" value="Voltage-gated potassium channels. Chain C"/>
    <property type="match status" value="1"/>
</dbReference>
<sequence length="537" mass="60538">MDTELTEEEQIGSKRYHLFYKLEAALEAPMFILSVLWLVFLIMELTKGLTATQELLVVIIWGLFILEFLVKFIIAPHRWQYIKSNWLTIIALLIPAFRVFRLVQAIRILQFSRVTTSTYFVRALTSGNRFLREIKEAQGPEPEPEMNVGIMLALSRTADTAGMESFARQLSLDTGPEMEAGTGIKWIFHLAEPVTLESDSPRGPSQFLDDASMRMAEGPFDLVVVVTDVALLSRKNKAEPGLASQVSRVLVISTRKLVRSQRGEPRRSLDAEDVRWNGAALLLHLLGHISGLRRKDRNESEVMAPYLFKEGRRSVPHLNTAERKALRRRSEWLPERELHGGNMAEGLIFHILMAFRHPKEVAVPLLRNWALLLPLSLPGLATAAVAPSFLLIFTAEIWDVGLNMPNQIVILYAVISILGATFYLVRVQSLFLPRKDKRILTEHLAVANTVIFLSMLLACIGLFIIVGSLMYLIETYIFPEGLMKTWPTLLDQPEIDWRAKLRLAAFISTVGVTTGALAGGLESRTVIQHLALFREKP</sequence>
<keyword evidence="2 5" id="KW-0812">Transmembrane</keyword>
<dbReference type="SUPFAM" id="SSF81324">
    <property type="entry name" value="Voltage-gated potassium channels"/>
    <property type="match status" value="1"/>
</dbReference>
<proteinExistence type="predicted"/>
<feature type="transmembrane region" description="Helical" evidence="5">
    <location>
        <begin position="86"/>
        <end position="103"/>
    </location>
</feature>
<organism evidence="6 7">
    <name type="scientific">Pontibacter diazotrophicus</name>
    <dbReference type="NCBI Taxonomy" id="1400979"/>
    <lineage>
        <taxon>Bacteria</taxon>
        <taxon>Pseudomonadati</taxon>
        <taxon>Bacteroidota</taxon>
        <taxon>Cytophagia</taxon>
        <taxon>Cytophagales</taxon>
        <taxon>Hymenobacteraceae</taxon>
        <taxon>Pontibacter</taxon>
    </lineage>
</organism>
<evidence type="ECO:0000256" key="1">
    <source>
        <dbReference type="ARBA" id="ARBA00004141"/>
    </source>
</evidence>
<dbReference type="Proteomes" id="UP000256708">
    <property type="component" value="Unassembled WGS sequence"/>
</dbReference>
<dbReference type="GO" id="GO:0016020">
    <property type="term" value="C:membrane"/>
    <property type="evidence" value="ECO:0007669"/>
    <property type="project" value="UniProtKB-SubCell"/>
</dbReference>
<comment type="caution">
    <text evidence="6">The sequence shown here is derived from an EMBL/GenBank/DDBJ whole genome shotgun (WGS) entry which is preliminary data.</text>
</comment>
<gene>
    <name evidence="6" type="ORF">DXT99_01680</name>
</gene>
<dbReference type="EMBL" id="QRGR01000001">
    <property type="protein sequence ID" value="RDV17240.1"/>
    <property type="molecule type" value="Genomic_DNA"/>
</dbReference>
<evidence type="ECO:0000256" key="4">
    <source>
        <dbReference type="ARBA" id="ARBA00023136"/>
    </source>
</evidence>
<dbReference type="RefSeq" id="WP_115563760.1">
    <property type="nucleotide sequence ID" value="NZ_QRGR01000001.1"/>
</dbReference>
<protein>
    <recommendedName>
        <fullName evidence="8">Ion transport domain-containing protein</fullName>
    </recommendedName>
</protein>
<evidence type="ECO:0000313" key="7">
    <source>
        <dbReference type="Proteomes" id="UP000256708"/>
    </source>
</evidence>
<feature type="transmembrane region" description="Helical" evidence="5">
    <location>
        <begin position="446"/>
        <end position="473"/>
    </location>
</feature>
<evidence type="ECO:0000256" key="3">
    <source>
        <dbReference type="ARBA" id="ARBA00022989"/>
    </source>
</evidence>
<reference evidence="7" key="1">
    <citation type="submission" date="2018-08" db="EMBL/GenBank/DDBJ databases">
        <authorList>
            <person name="Liu Z.-W."/>
            <person name="Du Z.-J."/>
        </authorList>
    </citation>
    <scope>NUCLEOTIDE SEQUENCE [LARGE SCALE GENOMIC DNA]</scope>
    <source>
        <strain evidence="7">H4X</strain>
    </source>
</reference>
<evidence type="ECO:0008006" key="8">
    <source>
        <dbReference type="Google" id="ProtNLM"/>
    </source>
</evidence>
<comment type="subcellular location">
    <subcellularLocation>
        <location evidence="1">Membrane</location>
        <topology evidence="1">Multi-pass membrane protein</topology>
    </subcellularLocation>
</comment>
<dbReference type="InterPro" id="IPR027359">
    <property type="entry name" value="Volt_channel_dom_sf"/>
</dbReference>
<feature type="transmembrane region" description="Helical" evidence="5">
    <location>
        <begin position="55"/>
        <end position="74"/>
    </location>
</feature>
<feature type="transmembrane region" description="Helical" evidence="5">
    <location>
        <begin position="24"/>
        <end position="43"/>
    </location>
</feature>
<evidence type="ECO:0000256" key="2">
    <source>
        <dbReference type="ARBA" id="ARBA00022692"/>
    </source>
</evidence>
<feature type="transmembrane region" description="Helical" evidence="5">
    <location>
        <begin position="407"/>
        <end position="425"/>
    </location>
</feature>
<evidence type="ECO:0000313" key="6">
    <source>
        <dbReference type="EMBL" id="RDV17240.1"/>
    </source>
</evidence>
<name>A0A3D8LIH1_9BACT</name>
<keyword evidence="3 5" id="KW-1133">Transmembrane helix</keyword>
<keyword evidence="4 5" id="KW-0472">Membrane</keyword>
<evidence type="ECO:0000256" key="5">
    <source>
        <dbReference type="SAM" id="Phobius"/>
    </source>
</evidence>
<accession>A0A3D8LIH1</accession>
<keyword evidence="7" id="KW-1185">Reference proteome</keyword>
<dbReference type="AlphaFoldDB" id="A0A3D8LIH1"/>